<feature type="domain" description="Peptidase S8/S53" evidence="7">
    <location>
        <begin position="179"/>
        <end position="466"/>
    </location>
</feature>
<comment type="similarity">
    <text evidence="1 5">Belongs to the peptidase S8 family.</text>
</comment>
<organism evidence="8 9">
    <name type="scientific">Micromonas commoda (strain RCC299 / NOUM17 / CCMP2709)</name>
    <name type="common">Picoplanktonic green alga</name>
    <dbReference type="NCBI Taxonomy" id="296587"/>
    <lineage>
        <taxon>Eukaryota</taxon>
        <taxon>Viridiplantae</taxon>
        <taxon>Chlorophyta</taxon>
        <taxon>Mamiellophyceae</taxon>
        <taxon>Mamiellales</taxon>
        <taxon>Mamiellaceae</taxon>
        <taxon>Micromonas</taxon>
    </lineage>
</organism>
<accession>C1EIB9</accession>
<evidence type="ECO:0000259" key="7">
    <source>
        <dbReference type="Pfam" id="PF00082"/>
    </source>
</evidence>
<keyword evidence="4 5" id="KW-0720">Serine protease</keyword>
<feature type="active site" description="Charge relay system" evidence="5">
    <location>
        <position position="432"/>
    </location>
</feature>
<dbReference type="FunCoup" id="C1EIB9">
    <property type="interactions" value="228"/>
</dbReference>
<dbReference type="Pfam" id="PF00082">
    <property type="entry name" value="Peptidase_S8"/>
    <property type="match status" value="1"/>
</dbReference>
<dbReference type="PROSITE" id="PS00136">
    <property type="entry name" value="SUBTILASE_ASP"/>
    <property type="match status" value="1"/>
</dbReference>
<evidence type="ECO:0000256" key="6">
    <source>
        <dbReference type="SAM" id="SignalP"/>
    </source>
</evidence>
<dbReference type="PANTHER" id="PTHR43806">
    <property type="entry name" value="PEPTIDASE S8"/>
    <property type="match status" value="1"/>
</dbReference>
<feature type="signal peptide" evidence="6">
    <location>
        <begin position="1"/>
        <end position="23"/>
    </location>
</feature>
<evidence type="ECO:0000313" key="9">
    <source>
        <dbReference type="Proteomes" id="UP000002009"/>
    </source>
</evidence>
<keyword evidence="3 5" id="KW-0378">Hydrolase</keyword>
<dbReference type="EMBL" id="CP001333">
    <property type="protein sequence ID" value="ACO67833.1"/>
    <property type="molecule type" value="Genomic_DNA"/>
</dbReference>
<dbReference type="GO" id="GO:0005615">
    <property type="term" value="C:extracellular space"/>
    <property type="evidence" value="ECO:0007669"/>
    <property type="project" value="TreeGrafter"/>
</dbReference>
<dbReference type="GeneID" id="8249328"/>
<feature type="active site" description="Charge relay system" evidence="5">
    <location>
        <position position="251"/>
    </location>
</feature>
<dbReference type="InterPro" id="IPR015500">
    <property type="entry name" value="Peptidase_S8_subtilisin-rel"/>
</dbReference>
<dbReference type="Gene3D" id="3.40.50.200">
    <property type="entry name" value="Peptidase S8/S53 domain"/>
    <property type="match status" value="1"/>
</dbReference>
<evidence type="ECO:0000256" key="4">
    <source>
        <dbReference type="ARBA" id="ARBA00022825"/>
    </source>
</evidence>
<evidence type="ECO:0000256" key="1">
    <source>
        <dbReference type="ARBA" id="ARBA00011073"/>
    </source>
</evidence>
<dbReference type="OrthoDB" id="206201at2759"/>
<gene>
    <name evidence="8" type="ORF">MICPUN_64522</name>
</gene>
<sequence>MARRLLVVALAALLLAVASRARAHVVVVDDDDEGGLGYIVTLDDDDADAEDLCAALEAQSDPPGSEPDLFPGALLRRARQVACARQVRGICRRVFRRGALGIRGMVVDAISRARIAALARCLPRAVLEPDQPVRAQSPFDPTGAVPVWNLDRLDQPFLPLDGVARLASPANGGGAGVHAYVIDSGVRASHREFASPTGGSRVDRGVDLVALHSAGGGTRNSPFNGGYNGGYGSTAQGLNSEDLAARDCDGHGTHIAGTLAGNTVGVAPSVRIHPARVLDCRGDGRASDVVAALDWCAGHVLYNRAVKSPSGDVNDAAAHPAVATLALGLMAGARSLAMERAVVQFTRRTGALVVVAAGNFRDADACDVSPARVNAALTMGASDAADRAYVHGATGACVDAWAPGVDVLSACGGVRRCDSPGDDAYAAQSGTSMAVGHGAGAAALLLGEHPGADAVTVKAALVEGATGGTVWGWTLPGTTTATIRVPAGGWGRLSPSPSE</sequence>
<keyword evidence="9" id="KW-1185">Reference proteome</keyword>
<evidence type="ECO:0000256" key="5">
    <source>
        <dbReference type="PROSITE-ProRule" id="PRU01240"/>
    </source>
</evidence>
<dbReference type="KEGG" id="mis:MICPUN_64522"/>
<proteinExistence type="inferred from homology"/>
<dbReference type="SUPFAM" id="SSF52743">
    <property type="entry name" value="Subtilisin-like"/>
    <property type="match status" value="1"/>
</dbReference>
<dbReference type="RefSeq" id="XP_002506575.1">
    <property type="nucleotide sequence ID" value="XM_002506529.1"/>
</dbReference>
<protein>
    <recommendedName>
        <fullName evidence="7">Peptidase S8/S53 domain-containing protein</fullName>
    </recommendedName>
</protein>
<dbReference type="InterPro" id="IPR000209">
    <property type="entry name" value="Peptidase_S8/S53_dom"/>
</dbReference>
<feature type="chain" id="PRO_5002909183" description="Peptidase S8/S53 domain-containing protein" evidence="6">
    <location>
        <begin position="24"/>
        <end position="499"/>
    </location>
</feature>
<feature type="active site" description="Charge relay system" evidence="5">
    <location>
        <position position="183"/>
    </location>
</feature>
<dbReference type="OMA" id="INDRTWS"/>
<dbReference type="PANTHER" id="PTHR43806:SF11">
    <property type="entry name" value="CEREVISIN-RELATED"/>
    <property type="match status" value="1"/>
</dbReference>
<dbReference type="PROSITE" id="PS51892">
    <property type="entry name" value="SUBTILASE"/>
    <property type="match status" value="1"/>
</dbReference>
<name>C1EIB9_MICCC</name>
<dbReference type="PROSITE" id="PS00137">
    <property type="entry name" value="SUBTILASE_HIS"/>
    <property type="match status" value="1"/>
</dbReference>
<dbReference type="InterPro" id="IPR050131">
    <property type="entry name" value="Peptidase_S8_subtilisin-like"/>
</dbReference>
<keyword evidence="6" id="KW-0732">Signal</keyword>
<dbReference type="Proteomes" id="UP000002009">
    <property type="component" value="Chromosome 15"/>
</dbReference>
<dbReference type="GO" id="GO:0004252">
    <property type="term" value="F:serine-type endopeptidase activity"/>
    <property type="evidence" value="ECO:0007669"/>
    <property type="project" value="UniProtKB-UniRule"/>
</dbReference>
<dbReference type="InterPro" id="IPR022398">
    <property type="entry name" value="Peptidase_S8_His-AS"/>
</dbReference>
<dbReference type="GO" id="GO:0006508">
    <property type="term" value="P:proteolysis"/>
    <property type="evidence" value="ECO:0007669"/>
    <property type="project" value="UniProtKB-KW"/>
</dbReference>
<dbReference type="AlphaFoldDB" id="C1EIB9"/>
<evidence type="ECO:0000256" key="2">
    <source>
        <dbReference type="ARBA" id="ARBA00022670"/>
    </source>
</evidence>
<reference evidence="8 9" key="1">
    <citation type="journal article" date="2009" name="Science">
        <title>Green evolution and dynamic adaptations revealed by genomes of the marine picoeukaryotes Micromonas.</title>
        <authorList>
            <person name="Worden A.Z."/>
            <person name="Lee J.H."/>
            <person name="Mock T."/>
            <person name="Rouze P."/>
            <person name="Simmons M.P."/>
            <person name="Aerts A.L."/>
            <person name="Allen A.E."/>
            <person name="Cuvelier M.L."/>
            <person name="Derelle E."/>
            <person name="Everett M.V."/>
            <person name="Foulon E."/>
            <person name="Grimwood J."/>
            <person name="Gundlach H."/>
            <person name="Henrissat B."/>
            <person name="Napoli C."/>
            <person name="McDonald S.M."/>
            <person name="Parker M.S."/>
            <person name="Rombauts S."/>
            <person name="Salamov A."/>
            <person name="Von Dassow P."/>
            <person name="Badger J.H."/>
            <person name="Coutinho P.M."/>
            <person name="Demir E."/>
            <person name="Dubchak I."/>
            <person name="Gentemann C."/>
            <person name="Eikrem W."/>
            <person name="Gready J.E."/>
            <person name="John U."/>
            <person name="Lanier W."/>
            <person name="Lindquist E.A."/>
            <person name="Lucas S."/>
            <person name="Mayer K.F."/>
            <person name="Moreau H."/>
            <person name="Not F."/>
            <person name="Otillar R."/>
            <person name="Panaud O."/>
            <person name="Pangilinan J."/>
            <person name="Paulsen I."/>
            <person name="Piegu B."/>
            <person name="Poliakov A."/>
            <person name="Robbens S."/>
            <person name="Schmutz J."/>
            <person name="Toulza E."/>
            <person name="Wyss T."/>
            <person name="Zelensky A."/>
            <person name="Zhou K."/>
            <person name="Armbrust E.V."/>
            <person name="Bhattacharya D."/>
            <person name="Goodenough U.W."/>
            <person name="Van de Peer Y."/>
            <person name="Grigoriev I.V."/>
        </authorList>
    </citation>
    <scope>NUCLEOTIDE SEQUENCE [LARGE SCALE GENOMIC DNA]</scope>
    <source>
        <strain evidence="9">RCC299 / NOUM17</strain>
    </source>
</reference>
<evidence type="ECO:0000313" key="8">
    <source>
        <dbReference type="EMBL" id="ACO67833.1"/>
    </source>
</evidence>
<dbReference type="InParanoid" id="C1EIB9"/>
<keyword evidence="2 5" id="KW-0645">Protease</keyword>
<dbReference type="InterPro" id="IPR036852">
    <property type="entry name" value="Peptidase_S8/S53_dom_sf"/>
</dbReference>
<dbReference type="STRING" id="296587.C1EIB9"/>
<dbReference type="eggNOG" id="KOG1153">
    <property type="taxonomic scope" value="Eukaryota"/>
</dbReference>
<dbReference type="PRINTS" id="PR00723">
    <property type="entry name" value="SUBTILISIN"/>
</dbReference>
<evidence type="ECO:0000256" key="3">
    <source>
        <dbReference type="ARBA" id="ARBA00022801"/>
    </source>
</evidence>
<dbReference type="InterPro" id="IPR023827">
    <property type="entry name" value="Peptidase_S8_Asp-AS"/>
</dbReference>